<evidence type="ECO:0000256" key="7">
    <source>
        <dbReference type="ARBA" id="ARBA00022833"/>
    </source>
</evidence>
<keyword evidence="10 13" id="KW-0539">Nucleus</keyword>
<dbReference type="GeneID" id="37005534"/>
<evidence type="ECO:0000256" key="10">
    <source>
        <dbReference type="ARBA" id="ARBA00023242"/>
    </source>
</evidence>
<dbReference type="Proteomes" id="UP000244309">
    <property type="component" value="Unassembled WGS sequence"/>
</dbReference>
<dbReference type="Pfam" id="PF10340">
    <property type="entry name" value="Say1_Mug180"/>
    <property type="match status" value="1"/>
</dbReference>
<dbReference type="InterPro" id="IPR032570">
    <property type="entry name" value="SF1-HH"/>
</dbReference>
<dbReference type="InterPro" id="IPR036612">
    <property type="entry name" value="KH_dom_type_1_sf"/>
</dbReference>
<dbReference type="InterPro" id="IPR045071">
    <property type="entry name" value="BBP-like"/>
</dbReference>
<dbReference type="GO" id="GO:0048024">
    <property type="term" value="P:regulation of mRNA splicing, via spliceosome"/>
    <property type="evidence" value="ECO:0007669"/>
    <property type="project" value="TreeGrafter"/>
</dbReference>
<dbReference type="GO" id="GO:0005681">
    <property type="term" value="C:spliceosomal complex"/>
    <property type="evidence" value="ECO:0007669"/>
    <property type="project" value="UniProtKB-KW"/>
</dbReference>
<sequence length="752" mass="84437">MSRPTKWGGTKSRSVLFGNEKLDTIITGHLTQEQIDAYQRYFRVEEISHYLRRGGRGGSTFIESLPSTKISNFKRDPSPPPQYDSNGNRTNTRERRIREQIEKERDTLVEVAATTIKNYDPPVDYRRPEKTSEKLYIPVKDYPDINFVGLLIGPRGNTLRQLEEKSGAKLAIRGKGSIKDGKSITDARGGAPAEDDLHVLISADKGAKIQKAIKLANEVMDKAISSPAGQNDLKRDQLRELAVLNGTLRETKPYVPPEVLNQRRAPVKDITSVVCRVCGQVGHYSRDCKLRNGDFNDRYSGDNSYKPSNGTTVNGHSRESPRPETDSYSPKPYSPRPEKRVNDDDIPPWKRHRPDTDSYIGGQSVQARPPAGAPATPQPPPESHTMAPSISLLFKLVTLPVKMLYLTLQFYTVGTVFTNATAKKSLIKTLHNGLCQHMGRSLRIQDVRLTCIPVSRLLGYMSKSLGRLPGFNEKYTDKDEFACESRWITKNITSRSSPIVLYFHGGCFAIQMSDNQAQGMANLYDGYKLRYGEDLSILVADYSLTAMGYTYPRQYNEAINGYTNIAIMGDSAGGNLVLNLLSYLHKKSETSEVVWPVASIGISPYLNISKQEYSGSFKKFNNYDFFNYDMTSYFGNAYIGGNDYLHDSAVVNIERNSDKVDWENIPPIKNGDLLIQFGDHEVLTDEILRWCEKAQLTTRHPENIAIDIDGTHIGFFVTESVAYGNIENWSNQYCANSVLNFYTVSSSSSRTF</sequence>
<keyword evidence="7 13" id="KW-0862">Zinc</keyword>
<evidence type="ECO:0000256" key="12">
    <source>
        <dbReference type="PROSITE-ProRule" id="PRU00117"/>
    </source>
</evidence>
<keyword evidence="4 13" id="KW-0507">mRNA processing</keyword>
<accession>A0A2V1ATY7</accession>
<name>A0A2V1ATY7_9ASCO</name>
<dbReference type="GO" id="GO:0045131">
    <property type="term" value="F:pre-mRNA branch point binding"/>
    <property type="evidence" value="ECO:0007669"/>
    <property type="project" value="UniProtKB-UniRule"/>
</dbReference>
<evidence type="ECO:0000313" key="17">
    <source>
        <dbReference type="Proteomes" id="UP000244309"/>
    </source>
</evidence>
<dbReference type="SUPFAM" id="SSF57756">
    <property type="entry name" value="Retrovirus zinc finger-like domains"/>
    <property type="match status" value="1"/>
</dbReference>
<dbReference type="SMART" id="SM00343">
    <property type="entry name" value="ZnF_C2HC"/>
    <property type="match status" value="1"/>
</dbReference>
<evidence type="ECO:0000256" key="11">
    <source>
        <dbReference type="PROSITE-ProRule" id="PRU00047"/>
    </source>
</evidence>
<dbReference type="Gene3D" id="3.40.50.1820">
    <property type="entry name" value="alpha/beta hydrolase"/>
    <property type="match status" value="1"/>
</dbReference>
<dbReference type="OrthoDB" id="2152029at2759"/>
<gene>
    <name evidence="16" type="ORF">CXQ85_000201</name>
</gene>
<evidence type="ECO:0000256" key="9">
    <source>
        <dbReference type="ARBA" id="ARBA00023187"/>
    </source>
</evidence>
<dbReference type="PROSITE" id="PS50084">
    <property type="entry name" value="KH_TYPE_1"/>
    <property type="match status" value="1"/>
</dbReference>
<dbReference type="Pfam" id="PF22675">
    <property type="entry name" value="KH-I_KHDC4-BBP"/>
    <property type="match status" value="1"/>
</dbReference>
<dbReference type="InterPro" id="IPR029058">
    <property type="entry name" value="AB_hydrolase_fold"/>
</dbReference>
<dbReference type="InterPro" id="IPR036875">
    <property type="entry name" value="Znf_CCHC_sf"/>
</dbReference>
<keyword evidence="6 11" id="KW-0863">Zinc-finger</keyword>
<comment type="similarity">
    <text evidence="2 13">Belongs to the BBP/SF1 family.</text>
</comment>
<evidence type="ECO:0000256" key="14">
    <source>
        <dbReference type="SAM" id="MobiDB-lite"/>
    </source>
</evidence>
<dbReference type="Pfam" id="PF00098">
    <property type="entry name" value="zf-CCHC"/>
    <property type="match status" value="1"/>
</dbReference>
<dbReference type="Gene3D" id="3.30.1370.10">
    <property type="entry name" value="K Homology domain, type 1"/>
    <property type="match status" value="1"/>
</dbReference>
<dbReference type="PANTHER" id="PTHR11208:SF45">
    <property type="entry name" value="SPLICING FACTOR 1"/>
    <property type="match status" value="1"/>
</dbReference>
<feature type="compositionally biased region" description="Basic and acidic residues" evidence="14">
    <location>
        <begin position="316"/>
        <end position="325"/>
    </location>
</feature>
<evidence type="ECO:0000259" key="15">
    <source>
        <dbReference type="PROSITE" id="PS50158"/>
    </source>
</evidence>
<proteinExistence type="inferred from homology"/>
<dbReference type="InterPro" id="IPR004087">
    <property type="entry name" value="KH_dom"/>
</dbReference>
<dbReference type="InterPro" id="IPR001878">
    <property type="entry name" value="Znf_CCHC"/>
</dbReference>
<comment type="subcellular location">
    <subcellularLocation>
        <location evidence="1 13">Nucleus</location>
    </subcellularLocation>
</comment>
<evidence type="ECO:0000256" key="2">
    <source>
        <dbReference type="ARBA" id="ARBA00010382"/>
    </source>
</evidence>
<evidence type="ECO:0000256" key="5">
    <source>
        <dbReference type="ARBA" id="ARBA00022723"/>
    </source>
</evidence>
<protein>
    <recommendedName>
        <fullName evidence="3 13">Branchpoint-bridging protein</fullName>
    </recommendedName>
</protein>
<dbReference type="AlphaFoldDB" id="A0A2V1ATY7"/>
<keyword evidence="17" id="KW-1185">Reference proteome</keyword>
<dbReference type="Gene3D" id="6.10.140.1790">
    <property type="match status" value="1"/>
</dbReference>
<keyword evidence="9 13" id="KW-0508">mRNA splicing</keyword>
<keyword evidence="8 12" id="KW-0694">RNA-binding</keyword>
<keyword evidence="5 13" id="KW-0479">Metal-binding</keyword>
<dbReference type="InterPro" id="IPR055256">
    <property type="entry name" value="KH_1_KHDC4/BBP-like"/>
</dbReference>
<evidence type="ECO:0000256" key="8">
    <source>
        <dbReference type="ARBA" id="ARBA00022884"/>
    </source>
</evidence>
<dbReference type="VEuPathDB" id="FungiDB:CXQ85_000201"/>
<feature type="region of interest" description="Disordered" evidence="14">
    <location>
        <begin position="62"/>
        <end position="94"/>
    </location>
</feature>
<reference evidence="16 17" key="1">
    <citation type="submission" date="2017-12" db="EMBL/GenBank/DDBJ databases">
        <title>Genome Sequence of a Multidrug-Resistant Candida haemulonii Isolate from a Patient with Chronic Leg Ulcers in Israel.</title>
        <authorList>
            <person name="Chow N.A."/>
            <person name="Gade L."/>
            <person name="Batra D."/>
            <person name="Rowe L.A."/>
            <person name="Ben-Ami R."/>
            <person name="Loparev V.N."/>
            <person name="Litvintseva A.P."/>
        </authorList>
    </citation>
    <scope>NUCLEOTIDE SEQUENCE [LARGE SCALE GENOMIC DNA]</scope>
    <source>
        <strain evidence="16 17">B11899</strain>
    </source>
</reference>
<dbReference type="EMBL" id="PKFO01000005">
    <property type="protein sequence ID" value="PVH21232.1"/>
    <property type="molecule type" value="Genomic_DNA"/>
</dbReference>
<feature type="domain" description="CCHC-type" evidence="15">
    <location>
        <begin position="275"/>
        <end position="289"/>
    </location>
</feature>
<evidence type="ECO:0000256" key="1">
    <source>
        <dbReference type="ARBA" id="ARBA00004123"/>
    </source>
</evidence>
<dbReference type="SUPFAM" id="SSF53474">
    <property type="entry name" value="alpha/beta-Hydrolases"/>
    <property type="match status" value="1"/>
</dbReference>
<dbReference type="Pfam" id="PF16275">
    <property type="entry name" value="SF1-HH"/>
    <property type="match status" value="1"/>
</dbReference>
<organism evidence="16 17">
    <name type="scientific">Candidozyma haemuli</name>
    <dbReference type="NCBI Taxonomy" id="45357"/>
    <lineage>
        <taxon>Eukaryota</taxon>
        <taxon>Fungi</taxon>
        <taxon>Dikarya</taxon>
        <taxon>Ascomycota</taxon>
        <taxon>Saccharomycotina</taxon>
        <taxon>Pichiomycetes</taxon>
        <taxon>Metschnikowiaceae</taxon>
        <taxon>Candidozyma</taxon>
    </lineage>
</organism>
<dbReference type="InterPro" id="IPR019436">
    <property type="entry name" value="Say1-like"/>
</dbReference>
<feature type="compositionally biased region" description="Polar residues" evidence="14">
    <location>
        <begin position="301"/>
        <end position="315"/>
    </location>
</feature>
<dbReference type="GO" id="GO:0000398">
    <property type="term" value="P:mRNA splicing, via spliceosome"/>
    <property type="evidence" value="ECO:0007669"/>
    <property type="project" value="UniProtKB-UniRule"/>
</dbReference>
<evidence type="ECO:0000256" key="6">
    <source>
        <dbReference type="ARBA" id="ARBA00022771"/>
    </source>
</evidence>
<dbReference type="SMART" id="SM00322">
    <property type="entry name" value="KH"/>
    <property type="match status" value="1"/>
</dbReference>
<dbReference type="CDD" id="cd02395">
    <property type="entry name" value="KH-I_BBP"/>
    <property type="match status" value="1"/>
</dbReference>
<evidence type="ECO:0000256" key="3">
    <source>
        <dbReference type="ARBA" id="ARBA00017984"/>
    </source>
</evidence>
<dbReference type="InterPro" id="IPR047086">
    <property type="entry name" value="SF1-HH_sf"/>
</dbReference>
<dbReference type="RefSeq" id="XP_025342172.1">
    <property type="nucleotide sequence ID" value="XM_025483957.1"/>
</dbReference>
<feature type="compositionally biased region" description="Polar residues" evidence="14">
    <location>
        <begin position="62"/>
        <end position="71"/>
    </location>
</feature>
<dbReference type="PROSITE" id="PS50158">
    <property type="entry name" value="ZF_CCHC"/>
    <property type="match status" value="1"/>
</dbReference>
<evidence type="ECO:0000256" key="13">
    <source>
        <dbReference type="RuleBase" id="RU367126"/>
    </source>
</evidence>
<feature type="region of interest" description="Disordered" evidence="14">
    <location>
        <begin position="298"/>
        <end position="385"/>
    </location>
</feature>
<evidence type="ECO:0000256" key="4">
    <source>
        <dbReference type="ARBA" id="ARBA00022664"/>
    </source>
</evidence>
<keyword evidence="13" id="KW-0747">Spliceosome</keyword>
<comment type="caution">
    <text evidence="16">The sequence shown here is derived from an EMBL/GenBank/DDBJ whole genome shotgun (WGS) entry which is preliminary data.</text>
</comment>
<comment type="function">
    <text evidence="13">Necessary for the splicing of pre-mRNA. Has a role in the recognition of the branch site (5'-UACUAAC-3'), the pyrimidine tract and the 3'-splice site at the 3'-end of introns.</text>
</comment>
<dbReference type="GO" id="GO:0008270">
    <property type="term" value="F:zinc ion binding"/>
    <property type="evidence" value="ECO:0007669"/>
    <property type="project" value="UniProtKB-UniRule"/>
</dbReference>
<dbReference type="PANTHER" id="PTHR11208">
    <property type="entry name" value="RNA-BINDING PROTEIN RELATED"/>
    <property type="match status" value="1"/>
</dbReference>
<dbReference type="SUPFAM" id="SSF54791">
    <property type="entry name" value="Eukaryotic type KH-domain (KH-domain type I)"/>
    <property type="match status" value="1"/>
</dbReference>
<dbReference type="GO" id="GO:0003729">
    <property type="term" value="F:mRNA binding"/>
    <property type="evidence" value="ECO:0007669"/>
    <property type="project" value="TreeGrafter"/>
</dbReference>
<evidence type="ECO:0000313" key="16">
    <source>
        <dbReference type="EMBL" id="PVH21232.1"/>
    </source>
</evidence>
<dbReference type="STRING" id="45357.A0A2V1ATY7"/>